<feature type="transmembrane region" description="Helical" evidence="1">
    <location>
        <begin position="62"/>
        <end position="80"/>
    </location>
</feature>
<keyword evidence="1" id="KW-0472">Membrane</keyword>
<feature type="transmembrane region" description="Helical" evidence="1">
    <location>
        <begin position="32"/>
        <end position="55"/>
    </location>
</feature>
<name>A0A2G8RY27_9APHY</name>
<keyword evidence="3" id="KW-1185">Reference proteome</keyword>
<accession>A0A2G8RY27</accession>
<comment type="caution">
    <text evidence="2">The sequence shown here is derived from an EMBL/GenBank/DDBJ whole genome shotgun (WGS) entry which is preliminary data.</text>
</comment>
<protein>
    <submittedName>
        <fullName evidence="2">Uncharacterized protein</fullName>
    </submittedName>
</protein>
<dbReference type="OrthoDB" id="2548432at2759"/>
<keyword evidence="1" id="KW-1133">Transmembrane helix</keyword>
<organism evidence="2 3">
    <name type="scientific">Ganoderma sinense ZZ0214-1</name>
    <dbReference type="NCBI Taxonomy" id="1077348"/>
    <lineage>
        <taxon>Eukaryota</taxon>
        <taxon>Fungi</taxon>
        <taxon>Dikarya</taxon>
        <taxon>Basidiomycota</taxon>
        <taxon>Agaricomycotina</taxon>
        <taxon>Agaricomycetes</taxon>
        <taxon>Polyporales</taxon>
        <taxon>Polyporaceae</taxon>
        <taxon>Ganoderma</taxon>
    </lineage>
</organism>
<evidence type="ECO:0000256" key="1">
    <source>
        <dbReference type="SAM" id="Phobius"/>
    </source>
</evidence>
<evidence type="ECO:0000313" key="2">
    <source>
        <dbReference type="EMBL" id="PIL26421.1"/>
    </source>
</evidence>
<dbReference type="AlphaFoldDB" id="A0A2G8RY27"/>
<sequence>MSAMNVNGTASPAVAPFATAEQAAALNGAMNFLLLTALCAPGILIPISVALFFSFSRMWRTPVFMLNVFAVALGFAYGGLTLNYLRSVFSGQFPSPRLTLVFMSMTFFVLCVQSVLIIRVVAVLPPPPAC</sequence>
<reference evidence="2 3" key="1">
    <citation type="journal article" date="2015" name="Sci. Rep.">
        <title>Chromosome-level genome map provides insights into diverse defense mechanisms in the medicinal fungus Ganoderma sinense.</title>
        <authorList>
            <person name="Zhu Y."/>
            <person name="Xu J."/>
            <person name="Sun C."/>
            <person name="Zhou S."/>
            <person name="Xu H."/>
            <person name="Nelson D.R."/>
            <person name="Qian J."/>
            <person name="Song J."/>
            <person name="Luo H."/>
            <person name="Xiang L."/>
            <person name="Li Y."/>
            <person name="Xu Z."/>
            <person name="Ji A."/>
            <person name="Wang L."/>
            <person name="Lu S."/>
            <person name="Hayward A."/>
            <person name="Sun W."/>
            <person name="Li X."/>
            <person name="Schwartz D.C."/>
            <person name="Wang Y."/>
            <person name="Chen S."/>
        </authorList>
    </citation>
    <scope>NUCLEOTIDE SEQUENCE [LARGE SCALE GENOMIC DNA]</scope>
    <source>
        <strain evidence="2 3">ZZ0214-1</strain>
    </source>
</reference>
<dbReference type="Proteomes" id="UP000230002">
    <property type="component" value="Unassembled WGS sequence"/>
</dbReference>
<gene>
    <name evidence="2" type="ORF">GSI_12178</name>
</gene>
<feature type="transmembrane region" description="Helical" evidence="1">
    <location>
        <begin position="100"/>
        <end position="124"/>
    </location>
</feature>
<dbReference type="EMBL" id="AYKW01000045">
    <property type="protein sequence ID" value="PIL26421.1"/>
    <property type="molecule type" value="Genomic_DNA"/>
</dbReference>
<evidence type="ECO:0000313" key="3">
    <source>
        <dbReference type="Proteomes" id="UP000230002"/>
    </source>
</evidence>
<proteinExistence type="predicted"/>
<keyword evidence="1" id="KW-0812">Transmembrane</keyword>